<evidence type="ECO:0000256" key="1">
    <source>
        <dbReference type="SAM" id="MobiDB-lite"/>
    </source>
</evidence>
<feature type="compositionally biased region" description="Basic and acidic residues" evidence="1">
    <location>
        <begin position="11"/>
        <end position="23"/>
    </location>
</feature>
<dbReference type="OrthoDB" id="938199at2759"/>
<evidence type="ECO:0000313" key="2">
    <source>
        <dbReference type="EMBL" id="TVU04859.1"/>
    </source>
</evidence>
<feature type="non-terminal residue" evidence="2">
    <location>
        <position position="1"/>
    </location>
</feature>
<sequence>MGAAFSGHTSCPDHRGRGLKRADSNDVAGRQCGVCQLPVEVGVRVHHCSEARCGYVLHDSCFRLPATMRRHFAHPGHPLTLAAVGGGGRSYYCTLCARQFAAHAYAYSCAAAAPAACGFRAHPRCCLLPETMADAALHPHGRLVLRDGDGARRRCLKCRTTTAAGRRPPAAWSYQCADHNDTEICLACVLGVDGDAARCCCCCSVPGPGCGGVEPGRLGEWIGNLLRGIGYGMGLPCFTAQSAAAPAIRK</sequence>
<dbReference type="PANTHER" id="PTHR47841">
    <property type="entry name" value="DIACYLGLYCEROL KINASE THETA-LIKE-RELATED"/>
    <property type="match status" value="1"/>
</dbReference>
<dbReference type="EMBL" id="RWGY01000051">
    <property type="protein sequence ID" value="TVU04859.1"/>
    <property type="molecule type" value="Genomic_DNA"/>
</dbReference>
<gene>
    <name evidence="2" type="ORF">EJB05_47997</name>
</gene>
<proteinExistence type="predicted"/>
<dbReference type="AlphaFoldDB" id="A0A5J9T0H6"/>
<accession>A0A5J9T0H6</accession>
<comment type="caution">
    <text evidence="2">The sequence shown here is derived from an EMBL/GenBank/DDBJ whole genome shotgun (WGS) entry which is preliminary data.</text>
</comment>
<keyword evidence="3" id="KW-1185">Reference proteome</keyword>
<organism evidence="2 3">
    <name type="scientific">Eragrostis curvula</name>
    <name type="common">weeping love grass</name>
    <dbReference type="NCBI Taxonomy" id="38414"/>
    <lineage>
        <taxon>Eukaryota</taxon>
        <taxon>Viridiplantae</taxon>
        <taxon>Streptophyta</taxon>
        <taxon>Embryophyta</taxon>
        <taxon>Tracheophyta</taxon>
        <taxon>Spermatophyta</taxon>
        <taxon>Magnoliopsida</taxon>
        <taxon>Liliopsida</taxon>
        <taxon>Poales</taxon>
        <taxon>Poaceae</taxon>
        <taxon>PACMAD clade</taxon>
        <taxon>Chloridoideae</taxon>
        <taxon>Eragrostideae</taxon>
        <taxon>Eragrostidinae</taxon>
        <taxon>Eragrostis</taxon>
    </lineage>
</organism>
<reference evidence="2 3" key="1">
    <citation type="journal article" date="2019" name="Sci. Rep.">
        <title>A high-quality genome of Eragrostis curvula grass provides insights into Poaceae evolution and supports new strategies to enhance forage quality.</title>
        <authorList>
            <person name="Carballo J."/>
            <person name="Santos B.A.C.M."/>
            <person name="Zappacosta D."/>
            <person name="Garbus I."/>
            <person name="Selva J.P."/>
            <person name="Gallo C.A."/>
            <person name="Diaz A."/>
            <person name="Albertini E."/>
            <person name="Caccamo M."/>
            <person name="Echenique V."/>
        </authorList>
    </citation>
    <scope>NUCLEOTIDE SEQUENCE [LARGE SCALE GENOMIC DNA]</scope>
    <source>
        <strain evidence="3">cv. Victoria</strain>
        <tissue evidence="2">Leaf</tissue>
    </source>
</reference>
<dbReference type="Proteomes" id="UP000324897">
    <property type="component" value="Unassembled WGS sequence"/>
</dbReference>
<feature type="region of interest" description="Disordered" evidence="1">
    <location>
        <begin position="1"/>
        <end position="23"/>
    </location>
</feature>
<dbReference type="PANTHER" id="PTHR47841:SF16">
    <property type="entry name" value="DC1 DOMAIN-CONTAINING PROTEIN"/>
    <property type="match status" value="1"/>
</dbReference>
<evidence type="ECO:0000313" key="3">
    <source>
        <dbReference type="Proteomes" id="UP000324897"/>
    </source>
</evidence>
<dbReference type="SUPFAM" id="SSF57889">
    <property type="entry name" value="Cysteine-rich domain"/>
    <property type="match status" value="1"/>
</dbReference>
<protein>
    <recommendedName>
        <fullName evidence="4">DC1 domain-containing protein</fullName>
    </recommendedName>
</protein>
<evidence type="ECO:0008006" key="4">
    <source>
        <dbReference type="Google" id="ProtNLM"/>
    </source>
</evidence>
<dbReference type="Gramene" id="TVU04859">
    <property type="protein sequence ID" value="TVU04859"/>
    <property type="gene ID" value="EJB05_47997"/>
</dbReference>
<dbReference type="InterPro" id="IPR046349">
    <property type="entry name" value="C1-like_sf"/>
</dbReference>
<name>A0A5J9T0H6_9POAL</name>